<dbReference type="GO" id="GO:0034605">
    <property type="term" value="P:cellular response to heat"/>
    <property type="evidence" value="ECO:0007669"/>
    <property type="project" value="TreeGrafter"/>
</dbReference>
<sequence>MGLVREGEGIAAGVLESLGVNIERVRGETTRILNQSSPQQPAGTTASTGARKASRTPTADQLGVELTEAARSGQLDPIVGRTTELERVVQILSRRTKNNPVLIGEPGVGKTAIAELLAQRIVSGDVPETLTGKRLLTLDIGSLV</sequence>
<dbReference type="GO" id="GO:0005737">
    <property type="term" value="C:cytoplasm"/>
    <property type="evidence" value="ECO:0007669"/>
    <property type="project" value="TreeGrafter"/>
</dbReference>
<dbReference type="Gene3D" id="3.40.50.300">
    <property type="entry name" value="P-loop containing nucleotide triphosphate hydrolases"/>
    <property type="match status" value="1"/>
</dbReference>
<feature type="region of interest" description="Disordered" evidence="3">
    <location>
        <begin position="31"/>
        <end position="62"/>
    </location>
</feature>
<dbReference type="InterPro" id="IPR027417">
    <property type="entry name" value="P-loop_NTPase"/>
</dbReference>
<dbReference type="PANTHER" id="PTHR11638:SF18">
    <property type="entry name" value="HEAT SHOCK PROTEIN 104"/>
    <property type="match status" value="1"/>
</dbReference>
<evidence type="ECO:0000256" key="2">
    <source>
        <dbReference type="ARBA" id="ARBA00022840"/>
    </source>
</evidence>
<proteinExistence type="predicted"/>
<dbReference type="EMBL" id="UINC01214804">
    <property type="protein sequence ID" value="SVE40203.1"/>
    <property type="molecule type" value="Genomic_DNA"/>
</dbReference>
<evidence type="ECO:0000313" key="5">
    <source>
        <dbReference type="EMBL" id="SVE40203.1"/>
    </source>
</evidence>
<evidence type="ECO:0000256" key="3">
    <source>
        <dbReference type="SAM" id="MobiDB-lite"/>
    </source>
</evidence>
<evidence type="ECO:0000256" key="1">
    <source>
        <dbReference type="ARBA" id="ARBA00022741"/>
    </source>
</evidence>
<organism evidence="5">
    <name type="scientific">marine metagenome</name>
    <dbReference type="NCBI Taxonomy" id="408172"/>
    <lineage>
        <taxon>unclassified sequences</taxon>
        <taxon>metagenomes</taxon>
        <taxon>ecological metagenomes</taxon>
    </lineage>
</organism>
<feature type="domain" description="Clp R" evidence="4">
    <location>
        <begin position="1"/>
        <end position="144"/>
    </location>
</feature>
<keyword evidence="1" id="KW-0547">Nucleotide-binding</keyword>
<feature type="compositionally biased region" description="Polar residues" evidence="3">
    <location>
        <begin position="31"/>
        <end position="48"/>
    </location>
</feature>
<feature type="non-terminal residue" evidence="5">
    <location>
        <position position="144"/>
    </location>
</feature>
<dbReference type="PROSITE" id="PS51903">
    <property type="entry name" value="CLP_R"/>
    <property type="match status" value="1"/>
</dbReference>
<dbReference type="GO" id="GO:0016887">
    <property type="term" value="F:ATP hydrolysis activity"/>
    <property type="evidence" value="ECO:0007669"/>
    <property type="project" value="TreeGrafter"/>
</dbReference>
<keyword evidence="2" id="KW-0067">ATP-binding</keyword>
<name>A0A383D7E7_9ZZZZ</name>
<accession>A0A383D7E7</accession>
<evidence type="ECO:0000259" key="4">
    <source>
        <dbReference type="PROSITE" id="PS51903"/>
    </source>
</evidence>
<dbReference type="InterPro" id="IPR004176">
    <property type="entry name" value="Clp_R_N"/>
</dbReference>
<dbReference type="AlphaFoldDB" id="A0A383D7E7"/>
<reference evidence="5" key="1">
    <citation type="submission" date="2018-05" db="EMBL/GenBank/DDBJ databases">
        <authorList>
            <person name="Lanie J.A."/>
            <person name="Ng W.-L."/>
            <person name="Kazmierczak K.M."/>
            <person name="Andrzejewski T.M."/>
            <person name="Davidsen T.M."/>
            <person name="Wayne K.J."/>
            <person name="Tettelin H."/>
            <person name="Glass J.I."/>
            <person name="Rusch D."/>
            <person name="Podicherti R."/>
            <person name="Tsui H.-C.T."/>
            <person name="Winkler M.E."/>
        </authorList>
    </citation>
    <scope>NUCLEOTIDE SEQUENCE</scope>
</reference>
<dbReference type="SUPFAM" id="SSF52540">
    <property type="entry name" value="P-loop containing nucleoside triphosphate hydrolases"/>
    <property type="match status" value="1"/>
</dbReference>
<gene>
    <name evidence="5" type="ORF">METZ01_LOCUS493057</name>
</gene>
<dbReference type="InterPro" id="IPR050130">
    <property type="entry name" value="ClpA_ClpB"/>
</dbReference>
<dbReference type="PANTHER" id="PTHR11638">
    <property type="entry name" value="ATP-DEPENDENT CLP PROTEASE"/>
    <property type="match status" value="1"/>
</dbReference>
<dbReference type="GO" id="GO:0005524">
    <property type="term" value="F:ATP binding"/>
    <property type="evidence" value="ECO:0007669"/>
    <property type="project" value="UniProtKB-KW"/>
</dbReference>
<dbReference type="CDD" id="cd00009">
    <property type="entry name" value="AAA"/>
    <property type="match status" value="1"/>
</dbReference>
<protein>
    <recommendedName>
        <fullName evidence="4">Clp R domain-containing protein</fullName>
    </recommendedName>
</protein>